<evidence type="ECO:0000313" key="6">
    <source>
        <dbReference type="EMBL" id="PIY99689.1"/>
    </source>
</evidence>
<dbReference type="EMBL" id="PCUF01000008">
    <property type="protein sequence ID" value="PIN66673.1"/>
    <property type="molecule type" value="Genomic_DNA"/>
</dbReference>
<gene>
    <name evidence="8" type="ORF">CO072_01215</name>
    <name evidence="7" type="ORF">CO124_00835</name>
    <name evidence="3" type="ORF">COS45_01585</name>
    <name evidence="4" type="ORF">COW47_01375</name>
    <name evidence="2" type="ORF">COW69_00885</name>
    <name evidence="6" type="ORF">COY63_02265</name>
    <name evidence="5" type="ORF">COZ66_01470</name>
</gene>
<evidence type="ECO:0000313" key="2">
    <source>
        <dbReference type="EMBL" id="PIN66673.1"/>
    </source>
</evidence>
<proteinExistence type="predicted"/>
<evidence type="ECO:0000313" key="7">
    <source>
        <dbReference type="EMBL" id="PJB04162.1"/>
    </source>
</evidence>
<dbReference type="InterPro" id="IPR006171">
    <property type="entry name" value="TOPRIM_dom"/>
</dbReference>
<dbReference type="InterPro" id="IPR034154">
    <property type="entry name" value="TOPRIM_DnaG/twinkle"/>
</dbReference>
<evidence type="ECO:0000313" key="8">
    <source>
        <dbReference type="EMBL" id="PJC01447.1"/>
    </source>
</evidence>
<accession>A0A2H9QSR8</accession>
<dbReference type="Pfam" id="PF13662">
    <property type="entry name" value="Toprim_4"/>
    <property type="match status" value="1"/>
</dbReference>
<dbReference type="Proteomes" id="UP000228888">
    <property type="component" value="Unassembled WGS sequence"/>
</dbReference>
<evidence type="ECO:0000313" key="9">
    <source>
        <dbReference type="Proteomes" id="UP000228874"/>
    </source>
</evidence>
<accession>A0A2H9M2Z7</accession>
<evidence type="ECO:0000259" key="1">
    <source>
        <dbReference type="PROSITE" id="PS50880"/>
    </source>
</evidence>
<evidence type="ECO:0000313" key="10">
    <source>
        <dbReference type="Proteomes" id="UP000228888"/>
    </source>
</evidence>
<dbReference type="Proteomes" id="UP000229789">
    <property type="component" value="Unassembled WGS sequence"/>
</dbReference>
<dbReference type="Proteomes" id="UP000230713">
    <property type="component" value="Unassembled WGS sequence"/>
</dbReference>
<name>A0A2G9LJE8_HUBC1</name>
<accession>A0A2H9RD72</accession>
<dbReference type="InterPro" id="IPR050219">
    <property type="entry name" value="DnaG_primase"/>
</dbReference>
<dbReference type="GO" id="GO:0006269">
    <property type="term" value="P:DNA replication, synthesis of primer"/>
    <property type="evidence" value="ECO:0007669"/>
    <property type="project" value="TreeGrafter"/>
</dbReference>
<dbReference type="Proteomes" id="UP000228989">
    <property type="component" value="Unassembled WGS sequence"/>
</dbReference>
<dbReference type="Gene3D" id="3.40.1360.10">
    <property type="match status" value="1"/>
</dbReference>
<feature type="domain" description="Toprim" evidence="1">
    <location>
        <begin position="168"/>
        <end position="252"/>
    </location>
</feature>
<dbReference type="EMBL" id="PFSX01000029">
    <property type="protein sequence ID" value="PJC01447.1"/>
    <property type="molecule type" value="Genomic_DNA"/>
</dbReference>
<evidence type="ECO:0000313" key="11">
    <source>
        <dbReference type="Proteomes" id="UP000229789"/>
    </source>
</evidence>
<dbReference type="SMART" id="SM00493">
    <property type="entry name" value="TOPRIM"/>
    <property type="match status" value="1"/>
</dbReference>
<accession>A0A2H9N2E6</accession>
<reference evidence="9 10" key="2">
    <citation type="submission" date="2017-09" db="EMBL/GenBank/DDBJ databases">
        <title>Depth-based differentiation of microbial function through sediment-hosted aquifers and enrichment of novel symbionts in the deep terrestrial subsurface.</title>
        <authorList>
            <person name="Probst A.J."/>
            <person name="Ladd B."/>
            <person name="Jarett J.K."/>
            <person name="Geller-Mcgrath D.E."/>
            <person name="Sieber C.M.K."/>
            <person name="Emerson J.B."/>
            <person name="Anantharaman K."/>
            <person name="Thomas B.C."/>
            <person name="Malmstrom R."/>
            <person name="Stieglmeier M."/>
            <person name="Klingl A."/>
            <person name="Woyke T."/>
            <person name="Ryan C.M."/>
            <person name="Banfield J.F."/>
        </authorList>
    </citation>
    <scope>NUCLEOTIDE SEQUENCE [LARGE SCALE GENOMIC DNA]</scope>
</reference>
<reference evidence="2 11" key="1">
    <citation type="submission" date="2017-09" db="EMBL/GenBank/DDBJ databases">
        <title>Depth-based differentiation of microbial function through sediment-hosted aquifers and enrichment of novel symbionts in the deep terrestrial subsurface.</title>
        <authorList>
            <person name="Probst A.J."/>
            <person name="Ladd B."/>
            <person name="Jarett J.K."/>
            <person name="Geller-Mcgrath D.E."/>
            <person name="Sieber C.M."/>
            <person name="Emerson J.B."/>
            <person name="Anantharaman K."/>
            <person name="Thomas B.C."/>
            <person name="Malmstrom R."/>
            <person name="Stieglmeier M."/>
            <person name="Klingl A."/>
            <person name="Woyke T."/>
            <person name="Ryan C.M."/>
            <person name="Banfield J.F."/>
        </authorList>
    </citation>
    <scope>NUCLEOTIDE SEQUENCE [LARGE SCALE GENOMIC DNA]</scope>
    <source>
        <strain evidence="3">CG03_land_8_20_14_0_80_31_114</strain>
        <strain evidence="4">CG17_big_fil_post_rev_8_21_14_2_50_31_73</strain>
        <strain evidence="2">CG18_big_fil_WC_8_21_14_2_50_31_19</strain>
        <strain evidence="6">CG_4_10_14_0_8_um_filter_31_133</strain>
        <strain evidence="5">CG_4_8_14_3_um_filter</strain>
        <strain evidence="8">CG_4_9_14_0_8_um_filter_31_21</strain>
        <strain evidence="7">CG_4_9_14_3_um_filter_31_125</strain>
    </source>
</reference>
<dbReference type="PANTHER" id="PTHR30313">
    <property type="entry name" value="DNA PRIMASE"/>
    <property type="match status" value="1"/>
</dbReference>
<dbReference type="Proteomes" id="UP000231232">
    <property type="component" value="Unassembled WGS sequence"/>
</dbReference>
<dbReference type="Proteomes" id="UP000228874">
    <property type="component" value="Unassembled WGS sequence"/>
</dbReference>
<dbReference type="CDD" id="cd01029">
    <property type="entry name" value="TOPRIM_primases"/>
    <property type="match status" value="1"/>
</dbReference>
<evidence type="ECO:0000313" key="4">
    <source>
        <dbReference type="EMBL" id="PIV89696.1"/>
    </source>
</evidence>
<dbReference type="EMBL" id="PFIH01000035">
    <property type="protein sequence ID" value="PIX28066.1"/>
    <property type="molecule type" value="Genomic_DNA"/>
</dbReference>
<accession>A0A2G9LJE8</accession>
<dbReference type="EMBL" id="PFFF01000033">
    <property type="protein sequence ID" value="PIV89696.1"/>
    <property type="molecule type" value="Genomic_DNA"/>
</dbReference>
<accession>A0A2H9MMC4</accession>
<dbReference type="PROSITE" id="PS50880">
    <property type="entry name" value="TOPRIM"/>
    <property type="match status" value="1"/>
</dbReference>
<organism evidence="2 11">
    <name type="scientific">Huberarchaeum crystalense</name>
    <dbReference type="NCBI Taxonomy" id="2014257"/>
    <lineage>
        <taxon>Archaea</taxon>
        <taxon>Candidatus Huberarchaeota</taxon>
        <taxon>Candidatus Huberarchaeia</taxon>
        <taxon>Candidatus Huberarchaeales</taxon>
        <taxon>Candidatus Huberarchaeaceae</taxon>
        <taxon>Candidatus Huberarchaeum</taxon>
    </lineage>
</organism>
<dbReference type="EMBL" id="PFMG01000056">
    <property type="protein sequence ID" value="PIY99689.1"/>
    <property type="molecule type" value="Genomic_DNA"/>
</dbReference>
<accession>A0A2H9P883</accession>
<dbReference type="PANTHER" id="PTHR30313:SF2">
    <property type="entry name" value="DNA PRIMASE"/>
    <property type="match status" value="1"/>
</dbReference>
<dbReference type="SUPFAM" id="SSF56731">
    <property type="entry name" value="DNA primase core"/>
    <property type="match status" value="1"/>
</dbReference>
<evidence type="ECO:0000313" key="3">
    <source>
        <dbReference type="EMBL" id="PIV13677.1"/>
    </source>
</evidence>
<dbReference type="EMBL" id="PEUT01000039">
    <property type="protein sequence ID" value="PIV13677.1"/>
    <property type="molecule type" value="Genomic_DNA"/>
</dbReference>
<dbReference type="NCBIfam" id="NF003108">
    <property type="entry name" value="PRK04031.1-1"/>
    <property type="match status" value="1"/>
</dbReference>
<comment type="caution">
    <text evidence="2">The sequence shown here is derived from an EMBL/GenBank/DDBJ whole genome shotgun (WGS) entry which is preliminary data.</text>
</comment>
<dbReference type="EMBL" id="PFUW01000016">
    <property type="protein sequence ID" value="PJB04162.1"/>
    <property type="molecule type" value="Genomic_DNA"/>
</dbReference>
<evidence type="ECO:0000313" key="5">
    <source>
        <dbReference type="EMBL" id="PIX28066.1"/>
    </source>
</evidence>
<dbReference type="GO" id="GO:0005737">
    <property type="term" value="C:cytoplasm"/>
    <property type="evidence" value="ECO:0007669"/>
    <property type="project" value="TreeGrafter"/>
</dbReference>
<dbReference type="Proteomes" id="UP000231449">
    <property type="component" value="Unassembled WGS sequence"/>
</dbReference>
<protein>
    <recommendedName>
        <fullName evidence="1">Toprim domain-containing protein</fullName>
    </recommendedName>
</protein>
<dbReference type="AlphaFoldDB" id="A0A2G9LJE8"/>
<sequence length="397" mass="43851">MAKIATNTKYMIEASIEIKGIIEEKDIAGAIFGQTEGLVETNLRELQNQGKVGRIEIELKKQDNGTSRGAINIPTNLTQEETAIIAASIETIEKVGPCEAKVHISAITDVRIEKQQIIKSRALDLLSKMRSESLNTREFIQDIKDEIKVQKAVKFLGTTAGPDVEKNKDIIIVEGRADVLALLRAGVNNSIAIEGSKIKQEVIDFADGKNITLFVDGDKGGEIIARTISQKIKISFFAKAPDGKEVEELSPKDILLSLQKKHGHRPEASVFDKQHSLKKYNNNLNLRSAFKSKIVGPVKSNTNPILKKYLQELAGTQAIYLLDYRNAVMARVPQTDINEAVSHFGKKINSVLIDGKITPKIVKILQGLEKNIILVGTEKASNLKQPENILIFTENEI</sequence>